<name>A0A8T2MSA0_9TELE</name>
<keyword evidence="4" id="KW-1185">Reference proteome</keyword>
<feature type="compositionally biased region" description="Basic and acidic residues" evidence="2">
    <location>
        <begin position="91"/>
        <end position="101"/>
    </location>
</feature>
<evidence type="ECO:0000313" key="3">
    <source>
        <dbReference type="EMBL" id="KAG9330503.1"/>
    </source>
</evidence>
<dbReference type="PANTHER" id="PTHR22663:SF17">
    <property type="entry name" value="RING FINGER PROTEIN NARYA-RELATED"/>
    <property type="match status" value="1"/>
</dbReference>
<dbReference type="GO" id="GO:0007131">
    <property type="term" value="P:reciprocal meiotic recombination"/>
    <property type="evidence" value="ECO:0007669"/>
    <property type="project" value="InterPro"/>
</dbReference>
<evidence type="ECO:0000256" key="1">
    <source>
        <dbReference type="ARBA" id="ARBA00023254"/>
    </source>
</evidence>
<keyword evidence="1" id="KW-0469">Meiosis</keyword>
<dbReference type="AlphaFoldDB" id="A0A8T2MSA0"/>
<dbReference type="OrthoDB" id="2535391at2759"/>
<feature type="region of interest" description="Disordered" evidence="2">
    <location>
        <begin position="91"/>
        <end position="121"/>
    </location>
</feature>
<evidence type="ECO:0000256" key="2">
    <source>
        <dbReference type="SAM" id="MobiDB-lite"/>
    </source>
</evidence>
<dbReference type="Proteomes" id="UP000824540">
    <property type="component" value="Unassembled WGS sequence"/>
</dbReference>
<gene>
    <name evidence="3" type="ORF">JZ751_024194</name>
</gene>
<reference evidence="3" key="1">
    <citation type="thesis" date="2021" institute="BYU ScholarsArchive" country="Provo, UT, USA">
        <title>Applications of and Algorithms for Genome Assembly and Genomic Analyses with an Emphasis on Marine Teleosts.</title>
        <authorList>
            <person name="Pickett B.D."/>
        </authorList>
    </citation>
    <scope>NUCLEOTIDE SEQUENCE</scope>
    <source>
        <strain evidence="3">HI-2016</strain>
    </source>
</reference>
<dbReference type="GO" id="GO:0016925">
    <property type="term" value="P:protein sumoylation"/>
    <property type="evidence" value="ECO:0007669"/>
    <property type="project" value="TreeGrafter"/>
</dbReference>
<dbReference type="PANTHER" id="PTHR22663">
    <property type="entry name" value="RING FINGER PROTEIN NARYA-RELATED"/>
    <property type="match status" value="1"/>
</dbReference>
<dbReference type="GO" id="GO:0000795">
    <property type="term" value="C:synaptonemal complex"/>
    <property type="evidence" value="ECO:0007669"/>
    <property type="project" value="InterPro"/>
</dbReference>
<dbReference type="InterPro" id="IPR042123">
    <property type="entry name" value="Zip3/RNF212-like"/>
</dbReference>
<accession>A0A8T2MSA0</accession>
<feature type="region of interest" description="Disordered" evidence="2">
    <location>
        <begin position="177"/>
        <end position="238"/>
    </location>
</feature>
<dbReference type="EMBL" id="JAFBMS010000573">
    <property type="protein sequence ID" value="KAG9330503.1"/>
    <property type="molecule type" value="Genomic_DNA"/>
</dbReference>
<dbReference type="GO" id="GO:0019789">
    <property type="term" value="F:SUMO transferase activity"/>
    <property type="evidence" value="ECO:0007669"/>
    <property type="project" value="InterPro"/>
</dbReference>
<evidence type="ECO:0000313" key="4">
    <source>
        <dbReference type="Proteomes" id="UP000824540"/>
    </source>
</evidence>
<dbReference type="GO" id="GO:0007129">
    <property type="term" value="P:homologous chromosome pairing at meiosis"/>
    <property type="evidence" value="ECO:0007669"/>
    <property type="project" value="TreeGrafter"/>
</dbReference>
<feature type="region of interest" description="Disordered" evidence="2">
    <location>
        <begin position="136"/>
        <end position="160"/>
    </location>
</feature>
<comment type="caution">
    <text evidence="3">The sequence shown here is derived from an EMBL/GenBank/DDBJ whole genome shotgun (WGS) entry which is preliminary data.</text>
</comment>
<proteinExistence type="predicted"/>
<sequence>MDWLHCNFCFRSEGLSFAVSSCGHISCESCVNPNQCNICGASCSYIPICDKIAAFQRRQKDRATAFFKHKALELEARLKEVMEQSYREVSDLRRQNAELKKPLSQRRVSPGNFHSNSHSSSSHLYWQTPGSAFSVSSLSSLHDPTPRTPTEHLGTPHRYTAPSLSVSLMGLRASRHHPVSISPTGQTLPPQTSSTSALGSHCSLPRLGGTSFQTERKKKQGQRVPNPKCPSFRGKSLS</sequence>
<organism evidence="3 4">
    <name type="scientific">Albula glossodonta</name>
    <name type="common">roundjaw bonefish</name>
    <dbReference type="NCBI Taxonomy" id="121402"/>
    <lineage>
        <taxon>Eukaryota</taxon>
        <taxon>Metazoa</taxon>
        <taxon>Chordata</taxon>
        <taxon>Craniata</taxon>
        <taxon>Vertebrata</taxon>
        <taxon>Euteleostomi</taxon>
        <taxon>Actinopterygii</taxon>
        <taxon>Neopterygii</taxon>
        <taxon>Teleostei</taxon>
        <taxon>Albuliformes</taxon>
        <taxon>Albulidae</taxon>
        <taxon>Albula</taxon>
    </lineage>
</organism>
<protein>
    <submittedName>
        <fullName evidence="3">Uncharacterized protein</fullName>
    </submittedName>
</protein>
<feature type="compositionally biased region" description="Polar residues" evidence="2">
    <location>
        <begin position="181"/>
        <end position="198"/>
    </location>
</feature>